<accession>A0AAF0Q1U5</accession>
<dbReference type="EMBL" id="CP133613">
    <property type="protein sequence ID" value="WMV13940.1"/>
    <property type="molecule type" value="Genomic_DNA"/>
</dbReference>
<keyword evidence="3" id="KW-1185">Reference proteome</keyword>
<gene>
    <name evidence="2" type="ORF">MTR67_007325</name>
</gene>
<sequence length="42" mass="4421">MTTDHGKARGFALASWEMCQGRGATGQGTTSTTMSRGTLDGW</sequence>
<evidence type="ECO:0000313" key="2">
    <source>
        <dbReference type="EMBL" id="WMV13940.1"/>
    </source>
</evidence>
<proteinExistence type="predicted"/>
<evidence type="ECO:0000256" key="1">
    <source>
        <dbReference type="SAM" id="MobiDB-lite"/>
    </source>
</evidence>
<feature type="region of interest" description="Disordered" evidence="1">
    <location>
        <begin position="22"/>
        <end position="42"/>
    </location>
</feature>
<protein>
    <submittedName>
        <fullName evidence="2">Uncharacterized protein</fullName>
    </submittedName>
</protein>
<organism evidence="2 3">
    <name type="scientific">Solanum verrucosum</name>
    <dbReference type="NCBI Taxonomy" id="315347"/>
    <lineage>
        <taxon>Eukaryota</taxon>
        <taxon>Viridiplantae</taxon>
        <taxon>Streptophyta</taxon>
        <taxon>Embryophyta</taxon>
        <taxon>Tracheophyta</taxon>
        <taxon>Spermatophyta</taxon>
        <taxon>Magnoliopsida</taxon>
        <taxon>eudicotyledons</taxon>
        <taxon>Gunneridae</taxon>
        <taxon>Pentapetalae</taxon>
        <taxon>asterids</taxon>
        <taxon>lamiids</taxon>
        <taxon>Solanales</taxon>
        <taxon>Solanaceae</taxon>
        <taxon>Solanoideae</taxon>
        <taxon>Solaneae</taxon>
        <taxon>Solanum</taxon>
    </lineage>
</organism>
<dbReference type="AlphaFoldDB" id="A0AAF0Q1U5"/>
<evidence type="ECO:0000313" key="3">
    <source>
        <dbReference type="Proteomes" id="UP001234989"/>
    </source>
</evidence>
<reference evidence="2" key="1">
    <citation type="submission" date="2023-08" db="EMBL/GenBank/DDBJ databases">
        <title>A de novo genome assembly of Solanum verrucosum Schlechtendal, a Mexican diploid species geographically isolated from the other diploid A-genome species in potato relatives.</title>
        <authorList>
            <person name="Hosaka K."/>
        </authorList>
    </citation>
    <scope>NUCLEOTIDE SEQUENCE</scope>
    <source>
        <tissue evidence="2">Young leaves</tissue>
    </source>
</reference>
<feature type="compositionally biased region" description="Polar residues" evidence="1">
    <location>
        <begin position="27"/>
        <end position="36"/>
    </location>
</feature>
<dbReference type="Proteomes" id="UP001234989">
    <property type="component" value="Chromosome 2"/>
</dbReference>
<name>A0AAF0Q1U5_SOLVR</name>